<dbReference type="AlphaFoldDB" id="A0A7S1N3S7"/>
<organism evidence="1">
    <name type="scientific">Eutreptiella gymnastica</name>
    <dbReference type="NCBI Taxonomy" id="73025"/>
    <lineage>
        <taxon>Eukaryota</taxon>
        <taxon>Discoba</taxon>
        <taxon>Euglenozoa</taxon>
        <taxon>Euglenida</taxon>
        <taxon>Spirocuta</taxon>
        <taxon>Euglenophyceae</taxon>
        <taxon>Eutreptiales</taxon>
        <taxon>Eutreptiaceae</taxon>
        <taxon>Eutreptiella</taxon>
    </lineage>
</organism>
<dbReference type="EMBL" id="HBGA01014186">
    <property type="protein sequence ID" value="CAD8994387.1"/>
    <property type="molecule type" value="Transcribed_RNA"/>
</dbReference>
<reference evidence="1" key="1">
    <citation type="submission" date="2021-01" db="EMBL/GenBank/DDBJ databases">
        <authorList>
            <person name="Corre E."/>
            <person name="Pelletier E."/>
            <person name="Niang G."/>
            <person name="Scheremetjew M."/>
            <person name="Finn R."/>
            <person name="Kale V."/>
            <person name="Holt S."/>
            <person name="Cochrane G."/>
            <person name="Meng A."/>
            <person name="Brown T."/>
            <person name="Cohen L."/>
        </authorList>
    </citation>
    <scope>NUCLEOTIDE SEQUENCE</scope>
    <source>
        <strain evidence="1">NIES-381</strain>
    </source>
</reference>
<sequence>MGLETNLQNGVLGEGGHKNYCAAALMRCLMHGCHKIGPGMRFGKEEVVRALNTSRKISCHIAHVMGAGLMSSGPKAIPIYSRNDVEQYERGMANPPKAVWKIQEFVTGEAHAAQSERRYWGGGFKGKENHMEVSVCVRGPGQTPCRKALQTTPEAKGGAQVPPSHPSGRTHVPAMAPDEGAWVPIRGHQRWPPGY</sequence>
<protein>
    <submittedName>
        <fullName evidence="1">Uncharacterized protein</fullName>
    </submittedName>
</protein>
<accession>A0A7S1N3S7</accession>
<name>A0A7S1N3S7_9EUGL</name>
<proteinExistence type="predicted"/>
<gene>
    <name evidence="1" type="ORF">EGYM00392_LOCUS5442</name>
</gene>
<evidence type="ECO:0000313" key="1">
    <source>
        <dbReference type="EMBL" id="CAD8994387.1"/>
    </source>
</evidence>